<keyword evidence="2" id="KW-1185">Reference proteome</keyword>
<proteinExistence type="predicted"/>
<dbReference type="PANTHER" id="PTHR43591:SF102">
    <property type="entry name" value="S-ADENOSYL-L-METHIONINE-DEPENDENT METHYLTRANSFERASE"/>
    <property type="match status" value="1"/>
</dbReference>
<dbReference type="AlphaFoldDB" id="A0A3D8SQB8"/>
<organism evidence="1 2">
    <name type="scientific">Coleophoma cylindrospora</name>
    <dbReference type="NCBI Taxonomy" id="1849047"/>
    <lineage>
        <taxon>Eukaryota</taxon>
        <taxon>Fungi</taxon>
        <taxon>Dikarya</taxon>
        <taxon>Ascomycota</taxon>
        <taxon>Pezizomycotina</taxon>
        <taxon>Leotiomycetes</taxon>
        <taxon>Helotiales</taxon>
        <taxon>Dermateaceae</taxon>
        <taxon>Coleophoma</taxon>
    </lineage>
</organism>
<dbReference type="CDD" id="cd02440">
    <property type="entry name" value="AdoMet_MTases"/>
    <property type="match status" value="1"/>
</dbReference>
<sequence>MTFDNKLYLAPLDKTKIRRALDIATGTGIWAMELASEIPTAKVIGTDLSPIQQKLVPDNCRFLVDDAEDPWQYEQPFNLIHARMVAACFKSHYRIFQSAFENLDPGGYLELQDTSPFECIDDSENGTAFLNWRKLANEGVKSLGLNFDQAPLYKSYMEEIGFVDVVQKKYAWPIGPWAKGAEMKKIGIWTREDVLQGMQGWTMAALTRGLGMAKPEVENLLVAVKKEILSGMIHTYMPMSALLE</sequence>
<dbReference type="OrthoDB" id="2013972at2759"/>
<dbReference type="SUPFAM" id="SSF53335">
    <property type="entry name" value="S-adenosyl-L-methionine-dependent methyltransferases"/>
    <property type="match status" value="1"/>
</dbReference>
<comment type="caution">
    <text evidence="1">The sequence shown here is derived from an EMBL/GenBank/DDBJ whole genome shotgun (WGS) entry which is preliminary data.</text>
</comment>
<dbReference type="InterPro" id="IPR029063">
    <property type="entry name" value="SAM-dependent_MTases_sf"/>
</dbReference>
<name>A0A3D8SQB8_9HELO</name>
<dbReference type="Proteomes" id="UP000256645">
    <property type="component" value="Unassembled WGS sequence"/>
</dbReference>
<reference evidence="1 2" key="1">
    <citation type="journal article" date="2018" name="IMA Fungus">
        <title>IMA Genome-F 9: Draft genome sequence of Annulohypoxylon stygium, Aspergillus mulundensis, Berkeleyomyces basicola (syn. Thielaviopsis basicola), Ceratocystis smalleyi, two Cercospora beticola strains, Coleophoma cylindrospora, Fusarium fracticaudum, Phialophora cf. hyalina, and Morchella septimelata.</title>
        <authorList>
            <person name="Wingfield B.D."/>
            <person name="Bills G.F."/>
            <person name="Dong Y."/>
            <person name="Huang W."/>
            <person name="Nel W.J."/>
            <person name="Swalarsk-Parry B.S."/>
            <person name="Vaghefi N."/>
            <person name="Wilken P.M."/>
            <person name="An Z."/>
            <person name="de Beer Z.W."/>
            <person name="De Vos L."/>
            <person name="Chen L."/>
            <person name="Duong T.A."/>
            <person name="Gao Y."/>
            <person name="Hammerbacher A."/>
            <person name="Kikkert J.R."/>
            <person name="Li Y."/>
            <person name="Li H."/>
            <person name="Li K."/>
            <person name="Li Q."/>
            <person name="Liu X."/>
            <person name="Ma X."/>
            <person name="Naidoo K."/>
            <person name="Pethybridge S.J."/>
            <person name="Sun J."/>
            <person name="Steenkamp E.T."/>
            <person name="van der Nest M.A."/>
            <person name="van Wyk S."/>
            <person name="Wingfield M.J."/>
            <person name="Xiong C."/>
            <person name="Yue Q."/>
            <person name="Zhang X."/>
        </authorList>
    </citation>
    <scope>NUCLEOTIDE SEQUENCE [LARGE SCALE GENOMIC DNA]</scope>
    <source>
        <strain evidence="1 2">BP6252</strain>
    </source>
</reference>
<evidence type="ECO:0000313" key="2">
    <source>
        <dbReference type="Proteomes" id="UP000256645"/>
    </source>
</evidence>
<dbReference type="Gene3D" id="3.40.50.150">
    <property type="entry name" value="Vaccinia Virus protein VP39"/>
    <property type="match status" value="1"/>
</dbReference>
<accession>A0A3D8SQB8</accession>
<protein>
    <recommendedName>
        <fullName evidence="3">S-adenosyl-L-methionine-dependent methyltransferase</fullName>
    </recommendedName>
</protein>
<evidence type="ECO:0000313" key="1">
    <source>
        <dbReference type="EMBL" id="RDW88482.1"/>
    </source>
</evidence>
<gene>
    <name evidence="1" type="ORF">BP6252_00514</name>
</gene>
<dbReference type="GO" id="GO:0008168">
    <property type="term" value="F:methyltransferase activity"/>
    <property type="evidence" value="ECO:0007669"/>
    <property type="project" value="TreeGrafter"/>
</dbReference>
<dbReference type="PANTHER" id="PTHR43591">
    <property type="entry name" value="METHYLTRANSFERASE"/>
    <property type="match status" value="1"/>
</dbReference>
<dbReference type="Pfam" id="PF13489">
    <property type="entry name" value="Methyltransf_23"/>
    <property type="match status" value="1"/>
</dbReference>
<dbReference type="STRING" id="1849047.A0A3D8SQB8"/>
<dbReference type="EMBL" id="PDLM01000001">
    <property type="protein sequence ID" value="RDW88482.1"/>
    <property type="molecule type" value="Genomic_DNA"/>
</dbReference>
<evidence type="ECO:0008006" key="3">
    <source>
        <dbReference type="Google" id="ProtNLM"/>
    </source>
</evidence>